<accession>A0A3M4ISR5</accession>
<gene>
    <name evidence="2" type="ORF">ALP98_100201</name>
</gene>
<sequence length="295" mass="31797">MLSLPISAILSLRSLSELIPDQPVSAISTVSTMTKANPSTSLDLTEILFSIVFTVNCSCLVIVGVISGLSLPLIQPTVVGGAASNFKSWRQNSCSKINIGSSNNPYGLSRQSVSMGRCTYTSSISENCMSLELTASRDGLTTEERSAIAEIEATTNILRLVTRLTGMRFASIAKFTDADWIACSVYDPTDLGIDDGDVFKLETTLCSEFCVNPEALFVPQISKNGRYANRPVVKRYAIESYAGVPIHLPNGQLYGALCALDSDVTLFDDPDLAETLTLFARLIGCIFFANISETD</sequence>
<dbReference type="AlphaFoldDB" id="A0A3M4ISR5"/>
<evidence type="ECO:0000259" key="1">
    <source>
        <dbReference type="Pfam" id="PF01590"/>
    </source>
</evidence>
<dbReference type="Pfam" id="PF01590">
    <property type="entry name" value="GAF"/>
    <property type="match status" value="1"/>
</dbReference>
<reference evidence="2 3" key="1">
    <citation type="submission" date="2018-08" db="EMBL/GenBank/DDBJ databases">
        <title>Recombination of ecologically and evolutionarily significant loci maintains genetic cohesion in the Pseudomonas syringae species complex.</title>
        <authorList>
            <person name="Dillon M."/>
            <person name="Thakur S."/>
            <person name="Almeida R.N.D."/>
            <person name="Weir B.S."/>
            <person name="Guttman D.S."/>
        </authorList>
    </citation>
    <scope>NUCLEOTIDE SEQUENCE [LARGE SCALE GENOMIC DNA]</scope>
    <source>
        <strain evidence="2 3">ICMP 11296</strain>
    </source>
</reference>
<dbReference type="EMBL" id="RBRK01000044">
    <property type="protein sequence ID" value="RMQ77962.1"/>
    <property type="molecule type" value="Genomic_DNA"/>
</dbReference>
<feature type="domain" description="GAF" evidence="1">
    <location>
        <begin position="155"/>
        <end position="284"/>
    </location>
</feature>
<dbReference type="SUPFAM" id="SSF55781">
    <property type="entry name" value="GAF domain-like"/>
    <property type="match status" value="1"/>
</dbReference>
<name>A0A3M4ISR5_PSEVI</name>
<protein>
    <submittedName>
        <fullName evidence="2">GAF domain-containing protein</fullName>
    </submittedName>
</protein>
<dbReference type="Gene3D" id="3.30.450.40">
    <property type="match status" value="1"/>
</dbReference>
<proteinExistence type="predicted"/>
<organism evidence="2 3">
    <name type="scientific">Pseudomonas viridiflava</name>
    <name type="common">Phytomonas viridiflava</name>
    <dbReference type="NCBI Taxonomy" id="33069"/>
    <lineage>
        <taxon>Bacteria</taxon>
        <taxon>Pseudomonadati</taxon>
        <taxon>Pseudomonadota</taxon>
        <taxon>Gammaproteobacteria</taxon>
        <taxon>Pseudomonadales</taxon>
        <taxon>Pseudomonadaceae</taxon>
        <taxon>Pseudomonas</taxon>
    </lineage>
</organism>
<dbReference type="Proteomes" id="UP000271866">
    <property type="component" value="Unassembled WGS sequence"/>
</dbReference>
<dbReference type="InterPro" id="IPR029016">
    <property type="entry name" value="GAF-like_dom_sf"/>
</dbReference>
<evidence type="ECO:0000313" key="2">
    <source>
        <dbReference type="EMBL" id="RMQ77962.1"/>
    </source>
</evidence>
<dbReference type="InterPro" id="IPR003018">
    <property type="entry name" value="GAF"/>
</dbReference>
<comment type="caution">
    <text evidence="2">The sequence shown here is derived from an EMBL/GenBank/DDBJ whole genome shotgun (WGS) entry which is preliminary data.</text>
</comment>
<evidence type="ECO:0000313" key="3">
    <source>
        <dbReference type="Proteomes" id="UP000271866"/>
    </source>
</evidence>